<evidence type="ECO:0000259" key="9">
    <source>
        <dbReference type="Pfam" id="PF19580"/>
    </source>
</evidence>
<dbReference type="SUPFAM" id="SSF56300">
    <property type="entry name" value="Metallo-dependent phosphatases"/>
    <property type="match status" value="1"/>
</dbReference>
<reference evidence="11" key="1">
    <citation type="submission" date="2022-10" db="EMBL/GenBank/DDBJ databases">
        <title>Description of Fervidibacillus gen. nov. in the family Fervidibacillaceae fam. nov. with two species, Fervidibacillus albus sp. nov., and Fervidibacillus halotolerans sp. nov., isolated from tidal flat sediments.</title>
        <authorList>
            <person name="Kwon K.K."/>
            <person name="Yang S.-H."/>
        </authorList>
    </citation>
    <scope>NUCLEOTIDE SEQUENCE</scope>
    <source>
        <strain evidence="11">JCM 19140</strain>
    </source>
</reference>
<organism evidence="11 12">
    <name type="scientific">Perspicuibacillus lycopersici</name>
    <dbReference type="NCBI Taxonomy" id="1325689"/>
    <lineage>
        <taxon>Bacteria</taxon>
        <taxon>Bacillati</taxon>
        <taxon>Bacillota</taxon>
        <taxon>Bacilli</taxon>
        <taxon>Bacillales</taxon>
        <taxon>Bacillaceae</taxon>
        <taxon>Perspicuibacillus</taxon>
    </lineage>
</organism>
<comment type="caution">
    <text evidence="11">The sequence shown here is derived from an EMBL/GenBank/DDBJ whole genome shotgun (WGS) entry which is preliminary data.</text>
</comment>
<dbReference type="InterPro" id="IPR045939">
    <property type="entry name" value="YhcR_N"/>
</dbReference>
<dbReference type="GO" id="GO:0005576">
    <property type="term" value="C:extracellular region"/>
    <property type="evidence" value="ECO:0007669"/>
    <property type="project" value="UniProtKB-SubCell"/>
</dbReference>
<dbReference type="NCBIfam" id="TIGR01167">
    <property type="entry name" value="LPXTG_anchor"/>
    <property type="match status" value="1"/>
</dbReference>
<evidence type="ECO:0000313" key="11">
    <source>
        <dbReference type="EMBL" id="MCU9614635.1"/>
    </source>
</evidence>
<feature type="domain" description="Endonuclease/exonuclease/phosphatase" evidence="9">
    <location>
        <begin position="548"/>
        <end position="689"/>
    </location>
</feature>
<dbReference type="InterPro" id="IPR005135">
    <property type="entry name" value="Endo/exonuclease/phosphatase"/>
</dbReference>
<dbReference type="Gene3D" id="3.60.10.10">
    <property type="entry name" value="Endonuclease/exonuclease/phosphatase"/>
    <property type="match status" value="1"/>
</dbReference>
<keyword evidence="3" id="KW-0732">Signal</keyword>
<dbReference type="CDD" id="cd10283">
    <property type="entry name" value="MnuA_DNase1-like"/>
    <property type="match status" value="1"/>
</dbReference>
<dbReference type="GO" id="GO:0016788">
    <property type="term" value="F:hydrolase activity, acting on ester bonds"/>
    <property type="evidence" value="ECO:0007669"/>
    <property type="project" value="InterPro"/>
</dbReference>
<dbReference type="InterPro" id="IPR006146">
    <property type="entry name" value="5'-Nucleotdase_CS"/>
</dbReference>
<feature type="region of interest" description="Disordered" evidence="5">
    <location>
        <begin position="1221"/>
        <end position="1286"/>
    </location>
</feature>
<dbReference type="Proteomes" id="UP001209318">
    <property type="component" value="Unassembled WGS sequence"/>
</dbReference>
<feature type="domain" description="5'-Nucleotidase C-terminal" evidence="8">
    <location>
        <begin position="1017"/>
        <end position="1179"/>
    </location>
</feature>
<evidence type="ECO:0000313" key="12">
    <source>
        <dbReference type="Proteomes" id="UP001209318"/>
    </source>
</evidence>
<evidence type="ECO:0000256" key="5">
    <source>
        <dbReference type="SAM" id="MobiDB-lite"/>
    </source>
</evidence>
<evidence type="ECO:0000259" key="10">
    <source>
        <dbReference type="Pfam" id="PF19886"/>
    </source>
</evidence>
<dbReference type="CDD" id="cd04486">
    <property type="entry name" value="YhcR_OBF_like"/>
    <property type="match status" value="1"/>
</dbReference>
<dbReference type="SUPFAM" id="SSF56219">
    <property type="entry name" value="DNase I-like"/>
    <property type="match status" value="1"/>
</dbReference>
<dbReference type="Pfam" id="PF00149">
    <property type="entry name" value="Metallophos"/>
    <property type="match status" value="1"/>
</dbReference>
<dbReference type="SUPFAM" id="SSF55816">
    <property type="entry name" value="5'-nucleotidase (syn. UDP-sugar hydrolase), C-terminal domain"/>
    <property type="match status" value="1"/>
</dbReference>
<evidence type="ECO:0000256" key="2">
    <source>
        <dbReference type="ARBA" id="ARBA00022525"/>
    </source>
</evidence>
<keyword evidence="6" id="KW-0472">Membrane</keyword>
<comment type="subcellular location">
    <subcellularLocation>
        <location evidence="1">Secreted</location>
    </subcellularLocation>
</comment>
<evidence type="ECO:0000256" key="6">
    <source>
        <dbReference type="SAM" id="Phobius"/>
    </source>
</evidence>
<dbReference type="FunFam" id="3.90.780.10:FF:000004">
    <property type="entry name" value="UDP-sugar hydrolase, putative"/>
    <property type="match status" value="1"/>
</dbReference>
<accession>A0AAE3LNF1</accession>
<dbReference type="InterPro" id="IPR036907">
    <property type="entry name" value="5'-Nucleotdase_C_sf"/>
</dbReference>
<feature type="domain" description="Endonuclease YhcR N-terminal" evidence="10">
    <location>
        <begin position="37"/>
        <end position="142"/>
    </location>
</feature>
<dbReference type="Pfam" id="PF19580">
    <property type="entry name" value="Exo_endo_phos_3"/>
    <property type="match status" value="1"/>
</dbReference>
<evidence type="ECO:0000256" key="4">
    <source>
        <dbReference type="SAM" id="Coils"/>
    </source>
</evidence>
<dbReference type="InterPro" id="IPR029052">
    <property type="entry name" value="Metallo-depent_PP-like"/>
</dbReference>
<evidence type="ECO:0000259" key="7">
    <source>
        <dbReference type="Pfam" id="PF00149"/>
    </source>
</evidence>
<keyword evidence="4" id="KW-0175">Coiled coil</keyword>
<evidence type="ECO:0000256" key="1">
    <source>
        <dbReference type="ARBA" id="ARBA00004613"/>
    </source>
</evidence>
<proteinExistence type="predicted"/>
<keyword evidence="6" id="KW-1133">Transmembrane helix</keyword>
<dbReference type="InterPro" id="IPR004843">
    <property type="entry name" value="Calcineurin-like_PHP"/>
</dbReference>
<keyword evidence="12" id="KW-1185">Reference proteome</keyword>
<dbReference type="Pfam" id="PF19886">
    <property type="entry name" value="DUF6359"/>
    <property type="match status" value="1"/>
</dbReference>
<feature type="compositionally biased region" description="Low complexity" evidence="5">
    <location>
        <begin position="1229"/>
        <end position="1241"/>
    </location>
</feature>
<dbReference type="RefSeq" id="WP_263073938.1">
    <property type="nucleotide sequence ID" value="NZ_JAOUSF010000004.1"/>
</dbReference>
<dbReference type="EMBL" id="JAOUSF010000004">
    <property type="protein sequence ID" value="MCU9614635.1"/>
    <property type="molecule type" value="Genomic_DNA"/>
</dbReference>
<feature type="compositionally biased region" description="Polar residues" evidence="5">
    <location>
        <begin position="1274"/>
        <end position="1284"/>
    </location>
</feature>
<keyword evidence="6" id="KW-0812">Transmembrane</keyword>
<evidence type="ECO:0000256" key="3">
    <source>
        <dbReference type="ARBA" id="ARBA00022729"/>
    </source>
</evidence>
<dbReference type="GO" id="GO:0046872">
    <property type="term" value="F:metal ion binding"/>
    <property type="evidence" value="ECO:0007669"/>
    <property type="project" value="InterPro"/>
</dbReference>
<sequence length="1319" mass="142709">MKYVRNKMLLVVTIFAILFSYTIPYAQVSFATEVDAITVEEAIANNNGTATVTGYIVGYTLGVNNYDFEAPFNGDTNFALADNPDETDPTKILPVQLTSDYRAEFGLASNPEIVGEKVFVSGNLEAYFSVPGLKSPSSIWFDGDNPNPPEEENPTPPEAGLSIHDIQGDSHHSPYADEQVENVQGVVTFVQDSRNFFIQSLNPDDNPNTSEGILVYKSSHGVEVGDFVNVSGTVKEWVITSSKIDIDLPVTEINASNVQVLQSGIELPEPIVLDGPTTVIDNDSFGVFDPAEDALDYYETLEGMLVAVDHPVVVGPQSYGEIPVLTKTVANKTYTTNGGVLLTDETANPERILIDVFNYDFVTKVGDQFDGMVEGVLSFDFSNFKVYTDEDQLPELIEREYTPPVTTLAGDADSLTIATYNIENYHHALTEKTAKIAQSIITNLHAPDIIGLVEMQDNDGATNSGNADASENYEALITAIAAAGGPSYEWTDIAPEYNQDGGEPGGNIRVGFLYNPARVQLADGEKGTATEAVAFVDGSLTLNPGRIDPTNEAFADSRKPLAAQFTFNGEDIIVVANHFNSKGGDHPLNGINQPPVLSSEQQRLAIAEVVNGFVSDILAEDPDANVVVMGDLNDFQFSTPIEVLKGDILTDLVENVPLAERYSYNYEGNSQVLDHILATNSLATNAEIEMLHLNADYMEAHGRASDHDPVVAQFNLAEAPAEEEDFELTIMHTNDSHARVEQFPILANAVEQVRAESENSLLLNAGDVFTGTLYFTLYQGLADEYFMNAIGFDAMTFGNHEFDKGSDVLENFVNGAEFPFVSANVDFSADEFLADNVVDEIGNPGENGKIYPAIIKEIDGEQVGIFGLTTETTPTSSSPSEDIIFEDAVEKSNQTIAMLEAQGINKIIALSHLGYDVDLELAQQVDGIDVIVGGHTHTVLPEGVVIEKEEPTVIVQTGENLNNLGKLAVTFDENGVITEHSASLLALTEEAFGKNEELEAKVQEYRAAIDELMNLEIGETTVPLNGERADVRTKETNLGNLIADGMVWKVQQFIPETTIAFQNGGGVRASIDEGTITMGEIQTVLPFANTLVAIELSGEEIWEALEHSVSEYPEQSGGFFQVSGLKFKFDPEKPAGERVWSVEVKTADGGYEPINLEEFYSVATNSFTAMGGDGYESLKNAYEDGRMTNIDIPDFEAFSEYLEQFSPVAPAVEGRIIAAAEGSEDPDNGEQPGDGNDPGNGEDPGDGDQPVDNQQPEDNETPTNGDQTEDGAESGTNQPGNQLPNTATNNGNLLALGLLLIIGSSVTIVYFRKSKKALR</sequence>
<feature type="domain" description="Calcineurin-like phosphoesterase" evidence="7">
    <location>
        <begin position="729"/>
        <end position="938"/>
    </location>
</feature>
<dbReference type="Gene3D" id="3.60.21.10">
    <property type="match status" value="1"/>
</dbReference>
<dbReference type="InterPro" id="IPR008334">
    <property type="entry name" value="5'-Nucleotdase_C"/>
</dbReference>
<dbReference type="PANTHER" id="PTHR42834">
    <property type="entry name" value="ENDONUCLEASE/EXONUCLEASE/PHOSPHATASE FAMILY PROTEIN (AFU_ORTHOLOGUE AFUA_3G09210)"/>
    <property type="match status" value="1"/>
</dbReference>
<feature type="coiled-coil region" evidence="4">
    <location>
        <begin position="988"/>
        <end position="1015"/>
    </location>
</feature>
<protein>
    <submittedName>
        <fullName evidence="11">5'-nucleotidase C-terminal domain-containing protein</fullName>
    </submittedName>
</protein>
<dbReference type="GO" id="GO:0009166">
    <property type="term" value="P:nucleotide catabolic process"/>
    <property type="evidence" value="ECO:0007669"/>
    <property type="project" value="InterPro"/>
</dbReference>
<dbReference type="PRINTS" id="PR01607">
    <property type="entry name" value="APYRASEFAMLY"/>
</dbReference>
<keyword evidence="2" id="KW-0964">Secreted</keyword>
<dbReference type="PANTHER" id="PTHR42834:SF1">
    <property type="entry name" value="ENDONUCLEASE_EXONUCLEASE_PHOSPHATASE FAMILY PROTEIN (AFU_ORTHOLOGUE AFUA_3G09210)"/>
    <property type="match status" value="1"/>
</dbReference>
<name>A0AAE3LNF1_9BACI</name>
<feature type="region of interest" description="Disordered" evidence="5">
    <location>
        <begin position="139"/>
        <end position="173"/>
    </location>
</feature>
<dbReference type="Pfam" id="PF02872">
    <property type="entry name" value="5_nucleotid_C"/>
    <property type="match status" value="1"/>
</dbReference>
<dbReference type="InterPro" id="IPR006179">
    <property type="entry name" value="5_nucleotidase/apyrase"/>
</dbReference>
<evidence type="ECO:0000259" key="8">
    <source>
        <dbReference type="Pfam" id="PF02872"/>
    </source>
</evidence>
<dbReference type="InterPro" id="IPR036691">
    <property type="entry name" value="Endo/exonu/phosph_ase_sf"/>
</dbReference>
<dbReference type="Gene3D" id="3.90.780.10">
    <property type="entry name" value="5'-Nucleotidase, C-terminal domain"/>
    <property type="match status" value="1"/>
</dbReference>
<dbReference type="GO" id="GO:0000166">
    <property type="term" value="F:nucleotide binding"/>
    <property type="evidence" value="ECO:0007669"/>
    <property type="project" value="InterPro"/>
</dbReference>
<gene>
    <name evidence="11" type="ORF">OEV98_13910</name>
</gene>
<dbReference type="PROSITE" id="PS00785">
    <property type="entry name" value="5_NUCLEOTIDASE_1"/>
    <property type="match status" value="1"/>
</dbReference>
<feature type="transmembrane region" description="Helical" evidence="6">
    <location>
        <begin position="1293"/>
        <end position="1311"/>
    </location>
</feature>